<dbReference type="InterPro" id="IPR029058">
    <property type="entry name" value="AB_hydrolase_fold"/>
</dbReference>
<reference evidence="2 3" key="1">
    <citation type="submission" date="2024-03" db="EMBL/GenBank/DDBJ databases">
        <title>Aureococcus anophagefferens CCMP1851 and Kratosvirus quantuckense: Draft genome of a second virus-susceptible host strain in the model system.</title>
        <authorList>
            <person name="Chase E."/>
            <person name="Truchon A.R."/>
            <person name="Schepens W."/>
            <person name="Wilhelm S.W."/>
        </authorList>
    </citation>
    <scope>NUCLEOTIDE SEQUENCE [LARGE SCALE GENOMIC DNA]</scope>
    <source>
        <strain evidence="2 3">CCMP1851</strain>
    </source>
</reference>
<dbReference type="Proteomes" id="UP001363151">
    <property type="component" value="Unassembled WGS sequence"/>
</dbReference>
<keyword evidence="3" id="KW-1185">Reference proteome</keyword>
<dbReference type="Gene3D" id="3.40.50.1820">
    <property type="entry name" value="alpha/beta hydrolase"/>
    <property type="match status" value="1"/>
</dbReference>
<protein>
    <submittedName>
        <fullName evidence="2">Uncharacterized protein</fullName>
    </submittedName>
</protein>
<sequence>MDAFCRLFGCRKPRDDDGGEYAVDNGRPCVELLRDDEVASSTPTRFSGAASPPSGSASPASSCAPSPARGARSRRWRSRARARARALRPRAAGTSSTASIRRDEDDNGRPRPSPGTSKTLFDKKPTAKKQKVDEGRSPALPAAWQLVAQLKDEDGALTKDVDLEILGGGDDGDDDDELFEDGGAITFSEAWRSFKSQEETGFGKLREYVAKNYAALLRKMLSPRREPFDGAALGPSGFEFRGRRVRRDDFAVQNDRGLELACSLWRDEGHGAPGAPPSPGGFRPLSRFRSAKKDRRFCVLYVHDVGGSRLGALSCLGVALDAGAAGYCAFDTTACGRSGGAHVSFGHFERWDVGAVAQELVKRRGFTDVVLWGRGAGAVAALLYARFAQAPPAKRRSSKESWEWSDYYGGGGGPAGAGPGACECDEHGYPKRRPRAVDVFSQGSTTRGGISTCPDYEGDEAARAKAARSFLRGLEVSTMTVMWVVSKPPLYVSAVAKGSAAADCGLEVIAGIGSSMRLPHTADEFAEILLKLAERPRPDLVVHVYRDATAGELAAPPCPYPQVVPAGLVLDCAVDSPSAVVDALKAHALEREPVLVTLLEPVLSSALDILYHSIQKRANFDPTAIKGTDVAAAVRNVPALFAVNDFSDLDRGIPKLAALTSTVYDAYKGGAKSLVRYNSPLRLALRGTRVAPGPRPSFPSPTPVSSRRLDAMSSKFLNKAFVFLQGLDGFEPVPTTAAGAGGAAMPRWVVTTRPWAQTEAEQTIDDYESAQIVFDQGGQGS</sequence>
<feature type="compositionally biased region" description="Basic and acidic residues" evidence="1">
    <location>
        <begin position="120"/>
        <end position="136"/>
    </location>
</feature>
<feature type="compositionally biased region" description="Basic residues" evidence="1">
    <location>
        <begin position="71"/>
        <end position="88"/>
    </location>
</feature>
<accession>A0ABR1FV86</accession>
<dbReference type="InterPro" id="IPR052920">
    <property type="entry name" value="DNA-binding_regulatory"/>
</dbReference>
<comment type="caution">
    <text evidence="2">The sequence shown here is derived from an EMBL/GenBank/DDBJ whole genome shotgun (WGS) entry which is preliminary data.</text>
</comment>
<dbReference type="EMBL" id="JBBJCI010000224">
    <property type="protein sequence ID" value="KAK7239291.1"/>
    <property type="molecule type" value="Genomic_DNA"/>
</dbReference>
<dbReference type="SUPFAM" id="SSF53474">
    <property type="entry name" value="alpha/beta-Hydrolases"/>
    <property type="match status" value="1"/>
</dbReference>
<organism evidence="2 3">
    <name type="scientific">Aureococcus anophagefferens</name>
    <name type="common">Harmful bloom alga</name>
    <dbReference type="NCBI Taxonomy" id="44056"/>
    <lineage>
        <taxon>Eukaryota</taxon>
        <taxon>Sar</taxon>
        <taxon>Stramenopiles</taxon>
        <taxon>Ochrophyta</taxon>
        <taxon>Pelagophyceae</taxon>
        <taxon>Pelagomonadales</taxon>
        <taxon>Pelagomonadaceae</taxon>
        <taxon>Aureococcus</taxon>
    </lineage>
</organism>
<dbReference type="PANTHER" id="PTHR43358">
    <property type="entry name" value="ALPHA/BETA-HYDROLASE"/>
    <property type="match status" value="1"/>
</dbReference>
<dbReference type="PANTHER" id="PTHR43358:SF4">
    <property type="entry name" value="ALPHA_BETA HYDROLASE FOLD-1 DOMAIN-CONTAINING PROTEIN"/>
    <property type="match status" value="1"/>
</dbReference>
<feature type="compositionally biased region" description="Basic and acidic residues" evidence="1">
    <location>
        <begin position="100"/>
        <end position="109"/>
    </location>
</feature>
<gene>
    <name evidence="2" type="ORF">SO694_00025280</name>
</gene>
<evidence type="ECO:0000313" key="3">
    <source>
        <dbReference type="Proteomes" id="UP001363151"/>
    </source>
</evidence>
<feature type="region of interest" description="Disordered" evidence="1">
    <location>
        <begin position="34"/>
        <end position="137"/>
    </location>
</feature>
<evidence type="ECO:0000256" key="1">
    <source>
        <dbReference type="SAM" id="MobiDB-lite"/>
    </source>
</evidence>
<proteinExistence type="predicted"/>
<evidence type="ECO:0000313" key="2">
    <source>
        <dbReference type="EMBL" id="KAK7239291.1"/>
    </source>
</evidence>
<feature type="compositionally biased region" description="Low complexity" evidence="1">
    <location>
        <begin position="47"/>
        <end position="70"/>
    </location>
</feature>
<name>A0ABR1FV86_AURAN</name>